<dbReference type="OrthoDB" id="733253at2759"/>
<gene>
    <name evidence="1" type="ORF">HPP92_014911</name>
</gene>
<proteinExistence type="predicted"/>
<comment type="caution">
    <text evidence="1">The sequence shown here is derived from an EMBL/GenBank/DDBJ whole genome shotgun (WGS) entry which is preliminary data.</text>
</comment>
<organism evidence="1 2">
    <name type="scientific">Vanilla planifolia</name>
    <name type="common">Vanilla</name>
    <dbReference type="NCBI Taxonomy" id="51239"/>
    <lineage>
        <taxon>Eukaryota</taxon>
        <taxon>Viridiplantae</taxon>
        <taxon>Streptophyta</taxon>
        <taxon>Embryophyta</taxon>
        <taxon>Tracheophyta</taxon>
        <taxon>Spermatophyta</taxon>
        <taxon>Magnoliopsida</taxon>
        <taxon>Liliopsida</taxon>
        <taxon>Asparagales</taxon>
        <taxon>Orchidaceae</taxon>
        <taxon>Vanilloideae</taxon>
        <taxon>Vanilleae</taxon>
        <taxon>Vanilla</taxon>
    </lineage>
</organism>
<dbReference type="EMBL" id="JADCNL010000007">
    <property type="protein sequence ID" value="KAG0473054.1"/>
    <property type="molecule type" value="Genomic_DNA"/>
</dbReference>
<accession>A0A835QNJ0</accession>
<dbReference type="AlphaFoldDB" id="A0A835QNJ0"/>
<evidence type="ECO:0000313" key="2">
    <source>
        <dbReference type="Proteomes" id="UP000636800"/>
    </source>
</evidence>
<name>A0A835QNJ0_VANPL</name>
<reference evidence="1 2" key="1">
    <citation type="journal article" date="2020" name="Nat. Food">
        <title>A phased Vanilla planifolia genome enables genetic improvement of flavour and production.</title>
        <authorList>
            <person name="Hasing T."/>
            <person name="Tang H."/>
            <person name="Brym M."/>
            <person name="Khazi F."/>
            <person name="Huang T."/>
            <person name="Chambers A.H."/>
        </authorList>
    </citation>
    <scope>NUCLEOTIDE SEQUENCE [LARGE SCALE GENOMIC DNA]</scope>
    <source>
        <tissue evidence="1">Leaf</tissue>
    </source>
</reference>
<evidence type="ECO:0000313" key="1">
    <source>
        <dbReference type="EMBL" id="KAG0473054.1"/>
    </source>
</evidence>
<protein>
    <submittedName>
        <fullName evidence="1">Uncharacterized protein</fullName>
    </submittedName>
</protein>
<sequence length="98" mass="10922">MYLGSNPDFCLESGAFVLLSSFFDSISTNHGDGSEIDGKKRASRRWTSYLKDKMKQLETEGDLPLARVMIGDEEDTLATLQTSKPKVKSLSSRKMKEA</sequence>
<dbReference type="Proteomes" id="UP000636800">
    <property type="component" value="Chromosome 7"/>
</dbReference>
<keyword evidence="2" id="KW-1185">Reference proteome</keyword>